<evidence type="ECO:0000313" key="1">
    <source>
        <dbReference type="EMBL" id="KZE83366.1"/>
    </source>
</evidence>
<dbReference type="AlphaFoldDB" id="A0A161SLL1"/>
<dbReference type="Proteomes" id="UP000076630">
    <property type="component" value="Unassembled WGS sequence"/>
</dbReference>
<dbReference type="PROSITE" id="PS51257">
    <property type="entry name" value="PROKAR_LIPOPROTEIN"/>
    <property type="match status" value="1"/>
</dbReference>
<proteinExistence type="predicted"/>
<accession>A0A161SLL1</accession>
<evidence type="ECO:0000313" key="2">
    <source>
        <dbReference type="Proteomes" id="UP000076630"/>
    </source>
</evidence>
<sequence length="374" mass="41437">MKNILKYFAVMLLIVATVGCSKDDDTVDDSGKKELFIKADRTKVAIGELVAFTAIDKVNNKVDDASFYLNGVKISKDFKFDKKGVYNVVAKKIGYKASAPVSIFVSDGGEVIANKLKLTVDKNAVYLGESVKFTVTADGKEVEGAKIQYLEGVALESSTLVMDKFGTFRFVAIKEGYSNSEILEVKVLLKPSVTDQTFTINGVKYDIKNVELTIDVDKNTKKPILYKEGNAAYYVYKLFADNVDGTFAMYIMKVTVPNDTDKVILPYEVPANKVEILGGLGVIDREIEAEILSMDIEKAYAKWLSPLTSLSKGKGEVEYEFVSVDYALEVKYKGVYNGLGIVNVNPGDTSKSLKIERRNTGFSFENLKKEIMNR</sequence>
<keyword evidence="2" id="KW-1185">Reference proteome</keyword>
<comment type="caution">
    <text evidence="1">The sequence shown here is derived from an EMBL/GenBank/DDBJ whole genome shotgun (WGS) entry which is preliminary data.</text>
</comment>
<organism evidence="1 2">
    <name type="scientific">Myroides marinus</name>
    <dbReference type="NCBI Taxonomy" id="703342"/>
    <lineage>
        <taxon>Bacteria</taxon>
        <taxon>Pseudomonadati</taxon>
        <taxon>Bacteroidota</taxon>
        <taxon>Flavobacteriia</taxon>
        <taxon>Flavobacteriales</taxon>
        <taxon>Flavobacteriaceae</taxon>
        <taxon>Myroides</taxon>
    </lineage>
</organism>
<gene>
    <name evidence="1" type="ORF">AV926_00145</name>
</gene>
<name>A0A161SLL1_9FLAO</name>
<protein>
    <submittedName>
        <fullName evidence="1">Uncharacterized protein</fullName>
    </submittedName>
</protein>
<dbReference type="OrthoDB" id="2111471at2"/>
<dbReference type="EMBL" id="LQNU01000039">
    <property type="protein sequence ID" value="KZE83366.1"/>
    <property type="molecule type" value="Genomic_DNA"/>
</dbReference>
<reference evidence="1 2" key="1">
    <citation type="submission" date="2016-01" db="EMBL/GenBank/DDBJ databases">
        <title>Whole genome sequencing of Myroides marinus L41.</title>
        <authorList>
            <person name="Hong K.W."/>
        </authorList>
    </citation>
    <scope>NUCLEOTIDE SEQUENCE [LARGE SCALE GENOMIC DNA]</scope>
    <source>
        <strain evidence="1 2">L41</strain>
    </source>
</reference>
<dbReference type="RefSeq" id="WP_038984761.1">
    <property type="nucleotide sequence ID" value="NZ_JWJO01000006.1"/>
</dbReference>